<sequence>MPEIILHFDAGTDAEAVAERLQAQAKELPGVTSAQAEAYPKRGAPEIILVLTMAAAILNSGAGTLDALKRFIESAKGVGDALGLGKVRVEVGTKQVEPAALTDEHAIDIERGG</sequence>
<organism evidence="1 2">
    <name type="scientific">Scleromatobacter humisilvae</name>
    <dbReference type="NCBI Taxonomy" id="2897159"/>
    <lineage>
        <taxon>Bacteria</taxon>
        <taxon>Pseudomonadati</taxon>
        <taxon>Pseudomonadota</taxon>
        <taxon>Betaproteobacteria</taxon>
        <taxon>Burkholderiales</taxon>
        <taxon>Sphaerotilaceae</taxon>
        <taxon>Scleromatobacter</taxon>
    </lineage>
</organism>
<protein>
    <submittedName>
        <fullName evidence="1">Uncharacterized protein</fullName>
    </submittedName>
</protein>
<dbReference type="EMBL" id="JAJLJH010000001">
    <property type="protein sequence ID" value="MCK9684672.1"/>
    <property type="molecule type" value="Genomic_DNA"/>
</dbReference>
<proteinExistence type="predicted"/>
<dbReference type="RefSeq" id="WP_275680699.1">
    <property type="nucleotide sequence ID" value="NZ_JAJLJH010000001.1"/>
</dbReference>
<accession>A0A9X1YFE5</accession>
<dbReference type="Proteomes" id="UP001139353">
    <property type="component" value="Unassembled WGS sequence"/>
</dbReference>
<gene>
    <name evidence="1" type="ORF">LPC04_03010</name>
</gene>
<evidence type="ECO:0000313" key="1">
    <source>
        <dbReference type="EMBL" id="MCK9684672.1"/>
    </source>
</evidence>
<keyword evidence="2" id="KW-1185">Reference proteome</keyword>
<comment type="caution">
    <text evidence="1">The sequence shown here is derived from an EMBL/GenBank/DDBJ whole genome shotgun (WGS) entry which is preliminary data.</text>
</comment>
<dbReference type="AlphaFoldDB" id="A0A9X1YFE5"/>
<name>A0A9X1YFE5_9BURK</name>
<evidence type="ECO:0000313" key="2">
    <source>
        <dbReference type="Proteomes" id="UP001139353"/>
    </source>
</evidence>
<reference evidence="1" key="1">
    <citation type="submission" date="2021-11" db="EMBL/GenBank/DDBJ databases">
        <title>BS-T2-15 a new species belonging to the Comamonadaceae family isolated from the soil of a French oak forest.</title>
        <authorList>
            <person name="Mieszkin S."/>
            <person name="Alain K."/>
        </authorList>
    </citation>
    <scope>NUCLEOTIDE SEQUENCE</scope>
    <source>
        <strain evidence="1">BS-T2-15</strain>
    </source>
</reference>